<evidence type="ECO:0000313" key="8">
    <source>
        <dbReference type="EMBL" id="QXM23520.1"/>
    </source>
</evidence>
<keyword evidence="4 5" id="KW-0802">TPR repeat</keyword>
<dbReference type="InterPro" id="IPR051263">
    <property type="entry name" value="C-type_cytochrome_biogenesis"/>
</dbReference>
<dbReference type="PANTHER" id="PTHR47870">
    <property type="entry name" value="CYTOCHROME C-TYPE BIOGENESIS PROTEIN CCMH"/>
    <property type="match status" value="1"/>
</dbReference>
<dbReference type="PROSITE" id="PS50005">
    <property type="entry name" value="TPR"/>
    <property type="match status" value="1"/>
</dbReference>
<keyword evidence="6" id="KW-0472">Membrane</keyword>
<protein>
    <submittedName>
        <fullName evidence="8">C-type cytochrome biogenesis protein CcmI</fullName>
    </submittedName>
</protein>
<keyword evidence="3" id="KW-0201">Cytochrome c-type biogenesis</keyword>
<gene>
    <name evidence="8" type="primary">ccmI</name>
    <name evidence="8" type="ORF">KO353_09270</name>
</gene>
<dbReference type="Pfam" id="PF13428">
    <property type="entry name" value="TPR_14"/>
    <property type="match status" value="1"/>
</dbReference>
<dbReference type="KEGG" id="elio:KO353_09270"/>
<evidence type="ECO:0000256" key="2">
    <source>
        <dbReference type="ARBA" id="ARBA00022737"/>
    </source>
</evidence>
<feature type="transmembrane region" description="Helical" evidence="6">
    <location>
        <begin position="92"/>
        <end position="110"/>
    </location>
</feature>
<dbReference type="SMART" id="SM00028">
    <property type="entry name" value="TPR"/>
    <property type="match status" value="2"/>
</dbReference>
<evidence type="ECO:0000313" key="9">
    <source>
        <dbReference type="Proteomes" id="UP000694001"/>
    </source>
</evidence>
<dbReference type="InterPro" id="IPR019734">
    <property type="entry name" value="TPR_rpt"/>
</dbReference>
<dbReference type="PANTHER" id="PTHR47870:SF1">
    <property type="entry name" value="CYTOCHROME C-TYPE BIOGENESIS PROTEIN CCMH"/>
    <property type="match status" value="1"/>
</dbReference>
<dbReference type="GO" id="GO:0030313">
    <property type="term" value="C:cell envelope"/>
    <property type="evidence" value="ECO:0007669"/>
    <property type="project" value="UniProtKB-SubCell"/>
</dbReference>
<dbReference type="Pfam" id="PF23914">
    <property type="entry name" value="TPR_CcmH_CycH"/>
    <property type="match status" value="1"/>
</dbReference>
<dbReference type="GO" id="GO:0017004">
    <property type="term" value="P:cytochrome complex assembly"/>
    <property type="evidence" value="ECO:0007669"/>
    <property type="project" value="UniProtKB-KW"/>
</dbReference>
<proteinExistence type="predicted"/>
<name>A0A975TZR4_9PROT</name>
<dbReference type="RefSeq" id="WP_218284379.1">
    <property type="nucleotide sequence ID" value="NZ_CP076448.1"/>
</dbReference>
<reference evidence="8" key="1">
    <citation type="submission" date="2021-06" db="EMBL/GenBank/DDBJ databases">
        <title>Elioraea tepida, sp. nov., a moderately thermophilic aerobic anoxygenic phototrophic bacterium isolated from an alkaline siliceous hot spring mat community in Yellowstone National Park, WY, USA.</title>
        <authorList>
            <person name="Saini M.K."/>
            <person name="Yoshida S."/>
            <person name="Sebastian A."/>
            <person name="Hirose S."/>
            <person name="Hara E."/>
            <person name="Tamaki H."/>
            <person name="Soulier N.T."/>
            <person name="Albert I."/>
            <person name="Hanada S."/>
            <person name="Bryant D.A."/>
            <person name="Tank M."/>
        </authorList>
    </citation>
    <scope>NUCLEOTIDE SEQUENCE</scope>
    <source>
        <strain evidence="8">MS-P2</strain>
    </source>
</reference>
<dbReference type="InterPro" id="IPR017560">
    <property type="entry name" value="Cyt_c_biogenesis_CcmI"/>
</dbReference>
<evidence type="ECO:0000256" key="6">
    <source>
        <dbReference type="SAM" id="Phobius"/>
    </source>
</evidence>
<evidence type="ECO:0000256" key="3">
    <source>
        <dbReference type="ARBA" id="ARBA00022748"/>
    </source>
</evidence>
<sequence>MISTWIALGVATFAAVLAVLWPSLKGVRGYAPRAAHDAALYRAQLAELDREKAEGRLSETEHRDAMLEVQRRLLAVGEVPAETTPASPSGRWLIAAAAVALPSLALLLYLPRGTPEMPGFPFAEVQAQRAAENAEAEALIAQVRERINSLPHDSEEARRGWVLLAGVERRRGNLAAAIGAYRRALAIRFEPALATDLAETLAMAADGSVTDEAMALLRRAATAEPADLRTRFYLAVGTLERGDARAALESFRAIEAAAPEGSAVRAIVAERIADAERRLRAGAAPGPTAEQMAAAAELPPEQREAMIAAMVERLAERLRAEPNDAEGWLRLARAYRILGRGMEARQALDRAAALLPDDPRVVAEKMAQGRGG</sequence>
<dbReference type="EMBL" id="CP076448">
    <property type="protein sequence ID" value="QXM23520.1"/>
    <property type="molecule type" value="Genomic_DNA"/>
</dbReference>
<organism evidence="8 9">
    <name type="scientific">Elioraea tepida</name>
    <dbReference type="NCBI Taxonomy" id="2843330"/>
    <lineage>
        <taxon>Bacteria</taxon>
        <taxon>Pseudomonadati</taxon>
        <taxon>Pseudomonadota</taxon>
        <taxon>Alphaproteobacteria</taxon>
        <taxon>Acetobacterales</taxon>
        <taxon>Elioraeaceae</taxon>
        <taxon>Elioraea</taxon>
    </lineage>
</organism>
<dbReference type="InterPro" id="IPR056413">
    <property type="entry name" value="TPR_CcmH_CycH"/>
</dbReference>
<evidence type="ECO:0000256" key="1">
    <source>
        <dbReference type="ARBA" id="ARBA00004196"/>
    </source>
</evidence>
<keyword evidence="6" id="KW-0812">Transmembrane</keyword>
<dbReference type="AlphaFoldDB" id="A0A975TZR4"/>
<evidence type="ECO:0000256" key="4">
    <source>
        <dbReference type="ARBA" id="ARBA00022803"/>
    </source>
</evidence>
<keyword evidence="2" id="KW-0677">Repeat</keyword>
<keyword evidence="6" id="KW-1133">Transmembrane helix</keyword>
<accession>A0A975TZR4</accession>
<feature type="repeat" description="TPR" evidence="5">
    <location>
        <begin position="325"/>
        <end position="358"/>
    </location>
</feature>
<evidence type="ECO:0000259" key="7">
    <source>
        <dbReference type="Pfam" id="PF23914"/>
    </source>
</evidence>
<feature type="domain" description="Cytochrome c-type biogenesis protein H TPR" evidence="7">
    <location>
        <begin position="129"/>
        <end position="261"/>
    </location>
</feature>
<evidence type="ECO:0000256" key="5">
    <source>
        <dbReference type="PROSITE-ProRule" id="PRU00339"/>
    </source>
</evidence>
<comment type="subcellular location">
    <subcellularLocation>
        <location evidence="1">Cell envelope</location>
    </subcellularLocation>
</comment>
<keyword evidence="9" id="KW-1185">Reference proteome</keyword>
<dbReference type="Proteomes" id="UP000694001">
    <property type="component" value="Chromosome"/>
</dbReference>
<dbReference type="NCBIfam" id="TIGR03142">
    <property type="entry name" value="cytochro_ccmI"/>
    <property type="match status" value="1"/>
</dbReference>